<reference evidence="2 3" key="2">
    <citation type="submission" date="2018-06" db="EMBL/GenBank/DDBJ databases">
        <title>Metagenomic assembly of (sub)arctic Cyanobacteria and their associated microbiome from non-axenic cultures.</title>
        <authorList>
            <person name="Baurain D."/>
        </authorList>
    </citation>
    <scope>NUCLEOTIDE SEQUENCE [LARGE SCALE GENOMIC DNA]</scope>
    <source>
        <strain evidence="2">ULC129bin1</strain>
    </source>
</reference>
<comment type="caution">
    <text evidence="2">The sequence shown here is derived from an EMBL/GenBank/DDBJ whole genome shotgun (WGS) entry which is preliminary data.</text>
</comment>
<feature type="chain" id="PRO_5016108895" evidence="1">
    <location>
        <begin position="27"/>
        <end position="172"/>
    </location>
</feature>
<name>A0A2W4USE9_9CYAN</name>
<dbReference type="Proteomes" id="UP000249354">
    <property type="component" value="Unassembled WGS sequence"/>
</dbReference>
<dbReference type="AlphaFoldDB" id="A0A2W4USE9"/>
<evidence type="ECO:0000313" key="2">
    <source>
        <dbReference type="EMBL" id="PZO22230.1"/>
    </source>
</evidence>
<gene>
    <name evidence="2" type="ORF">DCF25_03260</name>
</gene>
<feature type="signal peptide" evidence="1">
    <location>
        <begin position="1"/>
        <end position="26"/>
    </location>
</feature>
<sequence length="172" mass="18710">MKINKILTSSLSAACLLAAVQVPASAGFGDLLNTIDRVNYTVNRLDRTINGTAYTVNSLSNTLGLNVREGDISADDPTGQVLQVYQLWYEELPAADQETVAWMVMQKAQNQDISFETISSSDWFLQKTPAQQSQAAANFFKLQNITEAAAQEESRFLAFAFCVNGGAGSCEI</sequence>
<evidence type="ECO:0000313" key="3">
    <source>
        <dbReference type="Proteomes" id="UP000249354"/>
    </source>
</evidence>
<keyword evidence="1" id="KW-0732">Signal</keyword>
<proteinExistence type="predicted"/>
<organism evidence="2 3">
    <name type="scientific">Leptolyngbya foveolarum</name>
    <dbReference type="NCBI Taxonomy" id="47253"/>
    <lineage>
        <taxon>Bacteria</taxon>
        <taxon>Bacillati</taxon>
        <taxon>Cyanobacteriota</taxon>
        <taxon>Cyanophyceae</taxon>
        <taxon>Leptolyngbyales</taxon>
        <taxon>Leptolyngbyaceae</taxon>
        <taxon>Leptolyngbya group</taxon>
        <taxon>Leptolyngbya</taxon>
    </lineage>
</organism>
<accession>A0A2W4USE9</accession>
<protein>
    <submittedName>
        <fullName evidence="2">Uncharacterized protein</fullName>
    </submittedName>
</protein>
<dbReference type="EMBL" id="QBMC01000012">
    <property type="protein sequence ID" value="PZO22230.1"/>
    <property type="molecule type" value="Genomic_DNA"/>
</dbReference>
<evidence type="ECO:0000256" key="1">
    <source>
        <dbReference type="SAM" id="SignalP"/>
    </source>
</evidence>
<reference evidence="3" key="1">
    <citation type="submission" date="2018-04" db="EMBL/GenBank/DDBJ databases">
        <authorList>
            <person name="Cornet L."/>
        </authorList>
    </citation>
    <scope>NUCLEOTIDE SEQUENCE [LARGE SCALE GENOMIC DNA]</scope>
</reference>